<comment type="caution">
    <text evidence="1">The sequence shown here is derived from an EMBL/GenBank/DDBJ whole genome shotgun (WGS) entry which is preliminary data.</text>
</comment>
<dbReference type="RefSeq" id="WP_150033975.1">
    <property type="nucleotide sequence ID" value="NZ_VWSH01000004.1"/>
</dbReference>
<evidence type="ECO:0000313" key="1">
    <source>
        <dbReference type="EMBL" id="KAA5532472.1"/>
    </source>
</evidence>
<accession>A0A5M6CEZ0</accession>
<proteinExistence type="predicted"/>
<sequence>MNYTQGIELMNDLFQKLNAKQQKADSFVVGALHIDYPGRKKNGDYRLSKDGEAPKHTDVVKLIFDIANECNFDALIVALGDLYNNGLASITDTFAQSQKELIYWITLQEEINYPQPRYAGRRLPYQRYYEAILARLGKCSLDDVIQRTNNHGKRKPALFTNIGNIRIPSFYF</sequence>
<organism evidence="1 2">
    <name type="scientific">Taibaiella lutea</name>
    <dbReference type="NCBI Taxonomy" id="2608001"/>
    <lineage>
        <taxon>Bacteria</taxon>
        <taxon>Pseudomonadati</taxon>
        <taxon>Bacteroidota</taxon>
        <taxon>Chitinophagia</taxon>
        <taxon>Chitinophagales</taxon>
        <taxon>Chitinophagaceae</taxon>
        <taxon>Taibaiella</taxon>
    </lineage>
</organism>
<gene>
    <name evidence="1" type="ORF">F0919_16935</name>
</gene>
<dbReference type="EMBL" id="VWSH01000004">
    <property type="protein sequence ID" value="KAA5532472.1"/>
    <property type="molecule type" value="Genomic_DNA"/>
</dbReference>
<evidence type="ECO:0000313" key="2">
    <source>
        <dbReference type="Proteomes" id="UP000323632"/>
    </source>
</evidence>
<reference evidence="1 2" key="1">
    <citation type="submission" date="2019-09" db="EMBL/GenBank/DDBJ databases">
        <title>Genome sequence and assembly of Taibaiella sp.</title>
        <authorList>
            <person name="Chhetri G."/>
        </authorList>
    </citation>
    <scope>NUCLEOTIDE SEQUENCE [LARGE SCALE GENOMIC DNA]</scope>
    <source>
        <strain evidence="1 2">KVB11</strain>
    </source>
</reference>
<dbReference type="Proteomes" id="UP000323632">
    <property type="component" value="Unassembled WGS sequence"/>
</dbReference>
<protein>
    <submittedName>
        <fullName evidence="1">Uncharacterized protein</fullName>
    </submittedName>
</protein>
<name>A0A5M6CEZ0_9BACT</name>
<dbReference type="AlphaFoldDB" id="A0A5M6CEZ0"/>
<keyword evidence="2" id="KW-1185">Reference proteome</keyword>